<dbReference type="InterPro" id="IPR007554">
    <property type="entry name" value="Glycerophosphate_synth"/>
</dbReference>
<evidence type="ECO:0000256" key="7">
    <source>
        <dbReference type="PROSITE-ProRule" id="PRU00339"/>
    </source>
</evidence>
<dbReference type="InterPro" id="IPR043148">
    <property type="entry name" value="TagF_C"/>
</dbReference>
<feature type="domain" description="Glycosyl transferase family 1" evidence="8">
    <location>
        <begin position="1102"/>
        <end position="1254"/>
    </location>
</feature>
<dbReference type="Gene3D" id="3.40.50.11820">
    <property type="match status" value="1"/>
</dbReference>
<dbReference type="Gene3D" id="3.40.50.2000">
    <property type="entry name" value="Glycogen Phosphorylase B"/>
    <property type="match status" value="2"/>
</dbReference>
<evidence type="ECO:0000256" key="6">
    <source>
        <dbReference type="ARBA" id="ARBA00023136"/>
    </source>
</evidence>
<protein>
    <submittedName>
        <fullName evidence="9">CDP-glycerol glycerophosphotransferase family protein</fullName>
    </submittedName>
</protein>
<keyword evidence="5" id="KW-0777">Teichoic acid biosynthesis</keyword>
<dbReference type="Pfam" id="PF00534">
    <property type="entry name" value="Glycos_transf_1"/>
    <property type="match status" value="1"/>
</dbReference>
<evidence type="ECO:0000256" key="4">
    <source>
        <dbReference type="ARBA" id="ARBA00022679"/>
    </source>
</evidence>
<dbReference type="PROSITE" id="PS50005">
    <property type="entry name" value="TPR"/>
    <property type="match status" value="1"/>
</dbReference>
<dbReference type="Proteomes" id="UP001060018">
    <property type="component" value="Chromosome"/>
</dbReference>
<sequence length="1271" mass="142833">MDEFRTRVALGIGRRIERLGRYRVASLFYERTLATGLSQSSEIQFRYGFSLYKCKQYAKAMTQIEAAVARQPHRYGWIQTLALTMQRLKKYERALELFAAACQGDPSNITWRIRWARCARLARKADHASAVLDKLVADFPDDPKASSAIATFLLDSSQRWRELDVRLQYENQHMEDPKWSFLTAEAAAYMSRFELAEQHYRKALEFDDQQVKYWYGLARSLEEQGKDDEAESAYSNAVLRSGDQTVQKIGIGKIHEREDDWNRALDAYEALLAQSEAGVDLYLLNYRAGEAAARLFEFQQAAEYYQRAEELAENTDDRVLAGYAQGRVLSRAGDFEAAAKSFERFIDLLPEQKRVESSVALFRYGYSLQKVGRFAEASDRFLQAASEWGYLGTSFRGSKAAGARANEHRQRAAICAATGDWAGAAAAYSSAIWHASSTERQWQARAGQAYAKLGDFERACEYFAGMLLFTEISMAGIGNALKGVGRRRGALAIHAREVEPLDENLVLFESSHGKNVHCHPFAIYQEMRQDSRFAQFRYAWVFNEQSEIPAQLANDPDVAIIKQHSDKYIKLLGTAKYLVNNATFPTYFARREGQKVLNTWHGTPLKFMGKLVKDGVAEHRNVQRNFLQTTHMMVPNTHTLKTLSTDHDLDGLFPAKVALTGSPRIDQMLNMSEERRNEILTELGIDPRNHQKVVLFAPTWRGQLKDRSYDVNGLVEDLAIMAQGEHHMLFRAHRFAEKLIGDAELDATVVPSSIDTNELLAVVDVLITDYSSIFYDFLPAKKPVIFYTPDFEAYEAERGLYFERSSWPGEVLDAIEDVAKELQTQLHASAPELHRNFAENLDAFAPMEDGKATGRVIEFFFFDDESHLLAPVEDHRKKLLFYQGPFKPNGIATAFTNLIGSLDPAKYHVSVAVDMGAVGNNADSLEILSSLPEHVKILPRAGATIMSAEERWVSDSYHARRGFDSPGAELVHLGTMAREMQRSFGDARFDAAIDFEGYSRFWASLFAAAHTHAARTYIYLHNDMVGEWKLRFGTMPGLFATYRHYDQLVSVTQSVGEQNVKELSTLFGLGEEKFTVSENLLDLEKPLLWSTLEEPVHSFAGEDLTVFANMARLSPEKGQMKLLNAFAQVHEQHPQTRLLLIGDGPLRTDLETEVAARGLTGKVVITGLLSNPFPTLKTADCFVFSSDYEGQGLAMVEAMMLGLPAISTDVVGSHSVLVGGYGLLVENSAAGLVDGMTRYLNGYQAEKKFDAQEYQKSALAQFERLVDGVKV</sequence>
<dbReference type="InterPro" id="IPR011990">
    <property type="entry name" value="TPR-like_helical_dom_sf"/>
</dbReference>
<dbReference type="CDD" id="cd03811">
    <property type="entry name" value="GT4_GT28_WabH-like"/>
    <property type="match status" value="1"/>
</dbReference>
<keyword evidence="6" id="KW-0472">Membrane</keyword>
<dbReference type="GO" id="GO:0016757">
    <property type="term" value="F:glycosyltransferase activity"/>
    <property type="evidence" value="ECO:0007669"/>
    <property type="project" value="InterPro"/>
</dbReference>
<evidence type="ECO:0000313" key="10">
    <source>
        <dbReference type="Proteomes" id="UP001060018"/>
    </source>
</evidence>
<dbReference type="Pfam" id="PF14559">
    <property type="entry name" value="TPR_19"/>
    <property type="match status" value="1"/>
</dbReference>
<dbReference type="RefSeq" id="WP_257746259.1">
    <property type="nucleotide sequence ID" value="NZ_CP102487.1"/>
</dbReference>
<gene>
    <name evidence="9" type="ORF">NUH22_07415</name>
</gene>
<dbReference type="AlphaFoldDB" id="A0AA94Y276"/>
<dbReference type="InterPro" id="IPR043149">
    <property type="entry name" value="TagF_N"/>
</dbReference>
<accession>A0AA94Y276</accession>
<dbReference type="GO" id="GO:0019350">
    <property type="term" value="P:teichoic acid biosynthetic process"/>
    <property type="evidence" value="ECO:0007669"/>
    <property type="project" value="UniProtKB-KW"/>
</dbReference>
<dbReference type="Gene3D" id="3.40.50.12580">
    <property type="match status" value="1"/>
</dbReference>
<evidence type="ECO:0000256" key="1">
    <source>
        <dbReference type="ARBA" id="ARBA00004202"/>
    </source>
</evidence>
<dbReference type="PANTHER" id="PTHR37316">
    <property type="entry name" value="TEICHOIC ACID GLYCEROL-PHOSPHATE PRIMASE"/>
    <property type="match status" value="1"/>
</dbReference>
<evidence type="ECO:0000256" key="5">
    <source>
        <dbReference type="ARBA" id="ARBA00022944"/>
    </source>
</evidence>
<dbReference type="PANTHER" id="PTHR37316:SF3">
    <property type="entry name" value="TEICHOIC ACID GLYCEROL-PHOSPHATE TRANSFERASE"/>
    <property type="match status" value="1"/>
</dbReference>
<dbReference type="InterPro" id="IPR019734">
    <property type="entry name" value="TPR_rpt"/>
</dbReference>
<dbReference type="Gene3D" id="1.25.40.10">
    <property type="entry name" value="Tetratricopeptide repeat domain"/>
    <property type="match status" value="4"/>
</dbReference>
<proteinExistence type="inferred from homology"/>
<keyword evidence="4" id="KW-0808">Transferase</keyword>
<dbReference type="GO" id="GO:0005886">
    <property type="term" value="C:plasma membrane"/>
    <property type="evidence" value="ECO:0007669"/>
    <property type="project" value="UniProtKB-SubCell"/>
</dbReference>
<dbReference type="GO" id="GO:0047355">
    <property type="term" value="F:CDP-glycerol glycerophosphotransferase activity"/>
    <property type="evidence" value="ECO:0007669"/>
    <property type="project" value="InterPro"/>
</dbReference>
<evidence type="ECO:0000256" key="2">
    <source>
        <dbReference type="ARBA" id="ARBA00010488"/>
    </source>
</evidence>
<keyword evidence="7" id="KW-0802">TPR repeat</keyword>
<keyword evidence="3" id="KW-1003">Cell membrane</keyword>
<name>A0AA94Y276_9MICC</name>
<dbReference type="SUPFAM" id="SSF53756">
    <property type="entry name" value="UDP-Glycosyltransferase/glycogen phosphorylase"/>
    <property type="match status" value="2"/>
</dbReference>
<dbReference type="InterPro" id="IPR001296">
    <property type="entry name" value="Glyco_trans_1"/>
</dbReference>
<feature type="repeat" description="TPR" evidence="7">
    <location>
        <begin position="319"/>
        <end position="352"/>
    </location>
</feature>
<evidence type="ECO:0000313" key="9">
    <source>
        <dbReference type="EMBL" id="UUX60425.1"/>
    </source>
</evidence>
<dbReference type="SUPFAM" id="SSF48452">
    <property type="entry name" value="TPR-like"/>
    <property type="match status" value="2"/>
</dbReference>
<dbReference type="Pfam" id="PF13181">
    <property type="entry name" value="TPR_8"/>
    <property type="match status" value="1"/>
</dbReference>
<dbReference type="EMBL" id="CP102487">
    <property type="protein sequence ID" value="UUX60425.1"/>
    <property type="molecule type" value="Genomic_DNA"/>
</dbReference>
<dbReference type="Pfam" id="PF04464">
    <property type="entry name" value="Glyphos_transf"/>
    <property type="match status" value="1"/>
</dbReference>
<dbReference type="InterPro" id="IPR051612">
    <property type="entry name" value="Teichoic_Acid_Biosynth"/>
</dbReference>
<comment type="subcellular location">
    <subcellularLocation>
        <location evidence="1">Cell membrane</location>
        <topology evidence="1">Peripheral membrane protein</topology>
    </subcellularLocation>
</comment>
<comment type="similarity">
    <text evidence="2">Belongs to the CDP-glycerol glycerophosphotransferase family.</text>
</comment>
<organism evidence="9 10">
    <name type="scientific">Glutamicibacter halophytocola</name>
    <dbReference type="NCBI Taxonomy" id="1933880"/>
    <lineage>
        <taxon>Bacteria</taxon>
        <taxon>Bacillati</taxon>
        <taxon>Actinomycetota</taxon>
        <taxon>Actinomycetes</taxon>
        <taxon>Micrococcales</taxon>
        <taxon>Micrococcaceae</taxon>
        <taxon>Glutamicibacter</taxon>
    </lineage>
</organism>
<evidence type="ECO:0000259" key="8">
    <source>
        <dbReference type="Pfam" id="PF00534"/>
    </source>
</evidence>
<reference evidence="9" key="1">
    <citation type="journal article" date="2022" name="Pest Manag. Sci.">
        <title>Glutamicibacter halophytocola-mediated host fitness of potato tuber moth on Solanaceae crops.</title>
        <authorList>
            <person name="Wang W."/>
            <person name="Xiao G."/>
            <person name="Du G."/>
            <person name="Chang L."/>
            <person name="Yang Y."/>
            <person name="Ye J."/>
            <person name="Chen B."/>
        </authorList>
    </citation>
    <scope>NUCLEOTIDE SEQUENCE</scope>
    <source>
        <strain evidence="9">S2</strain>
    </source>
</reference>
<dbReference type="Pfam" id="PF13432">
    <property type="entry name" value="TPR_16"/>
    <property type="match status" value="1"/>
</dbReference>
<evidence type="ECO:0000256" key="3">
    <source>
        <dbReference type="ARBA" id="ARBA00022475"/>
    </source>
</evidence>
<dbReference type="SMART" id="SM00028">
    <property type="entry name" value="TPR"/>
    <property type="match status" value="9"/>
</dbReference>